<keyword evidence="2" id="KW-0472">Membrane</keyword>
<evidence type="ECO:0000313" key="6">
    <source>
        <dbReference type="Proteomes" id="UP000664521"/>
    </source>
</evidence>
<dbReference type="Pfam" id="PF00026">
    <property type="entry name" value="Asp"/>
    <property type="match status" value="1"/>
</dbReference>
<sequence length="581" mass="61539">MRIFTCGGIEPWWLISILPSLFHLASSDTPCSSFLSAPIAIPVTNVTLANNVLARGAFVSVGSPPQSLAFAPAEKWNNTYVFDASTSTCSDNNSPNACSERLGGFFNEGKSTTYTKESNRAASGAAAETFPDHNNDVYGRDTLELNATLSFANYPIGVEKGSVDSQNALGLGRNSTLLNTLFSNGSIASRTYAWWQGWTGAEASQQMDGSLTLGGYDSAKITGKNLTLPFSNNDFDCLAGLIVTITDIQMNLQNGSDISILGASRGSAMKACLAPSYSVMSLSVDIWDAFVNVSKVAPAEDERSVGTNFWGMLIDADGAYDGDLTFSLAPGLDIRIPNHQLVVPNYVTGDNGELVIQNGTTVREVVINSLQDVNKNDMPLLGRPFMTSAYLIVDQDHQEFTLAQAHATNTQDLVPIGPPACNSAEPISTPTTSTSIPPSQSPTASSSTPTPASSRHSSTPAAAIAGGTIGGVALLIGLSLAALQAFRKRHRRAAQQAAETAGIIMNKNEKSESASPQAFKPEMPSDHTHQPAAELPLERHPRYDLAPYEMPSGMGNGAKVQQQYEMPAGGGGRSNTPHELL</sequence>
<organism evidence="5 6">
    <name type="scientific">Heterodermia speciosa</name>
    <dbReference type="NCBI Taxonomy" id="116794"/>
    <lineage>
        <taxon>Eukaryota</taxon>
        <taxon>Fungi</taxon>
        <taxon>Dikarya</taxon>
        <taxon>Ascomycota</taxon>
        <taxon>Pezizomycotina</taxon>
        <taxon>Lecanoromycetes</taxon>
        <taxon>OSLEUM clade</taxon>
        <taxon>Lecanoromycetidae</taxon>
        <taxon>Caliciales</taxon>
        <taxon>Physciaceae</taxon>
        <taxon>Heterodermia</taxon>
    </lineage>
</organism>
<keyword evidence="3" id="KW-0732">Signal</keyword>
<evidence type="ECO:0000313" key="5">
    <source>
        <dbReference type="EMBL" id="CAF9910114.1"/>
    </source>
</evidence>
<feature type="region of interest" description="Disordered" evidence="1">
    <location>
        <begin position="413"/>
        <end position="460"/>
    </location>
</feature>
<dbReference type="Proteomes" id="UP000664521">
    <property type="component" value="Unassembled WGS sequence"/>
</dbReference>
<dbReference type="EMBL" id="CAJPDS010000008">
    <property type="protein sequence ID" value="CAF9910114.1"/>
    <property type="molecule type" value="Genomic_DNA"/>
</dbReference>
<feature type="compositionally biased region" description="Low complexity" evidence="1">
    <location>
        <begin position="423"/>
        <end position="460"/>
    </location>
</feature>
<dbReference type="Gene3D" id="2.40.70.10">
    <property type="entry name" value="Acid Proteases"/>
    <property type="match status" value="2"/>
</dbReference>
<comment type="caution">
    <text evidence="5">The sequence shown here is derived from an EMBL/GenBank/DDBJ whole genome shotgun (WGS) entry which is preliminary data.</text>
</comment>
<dbReference type="InterPro" id="IPR021109">
    <property type="entry name" value="Peptidase_aspartic_dom_sf"/>
</dbReference>
<evidence type="ECO:0000256" key="3">
    <source>
        <dbReference type="SAM" id="SignalP"/>
    </source>
</evidence>
<feature type="region of interest" description="Disordered" evidence="1">
    <location>
        <begin position="497"/>
        <end position="581"/>
    </location>
</feature>
<evidence type="ECO:0000256" key="1">
    <source>
        <dbReference type="SAM" id="MobiDB-lite"/>
    </source>
</evidence>
<dbReference type="SUPFAM" id="SSF50630">
    <property type="entry name" value="Acid proteases"/>
    <property type="match status" value="1"/>
</dbReference>
<keyword evidence="6" id="KW-1185">Reference proteome</keyword>
<gene>
    <name evidence="5" type="ORF">HETSPECPRED_009615</name>
</gene>
<name>A0A8H3EP67_9LECA</name>
<protein>
    <recommendedName>
        <fullName evidence="4">Peptidase A1 domain-containing protein</fullName>
    </recommendedName>
</protein>
<evidence type="ECO:0000256" key="2">
    <source>
        <dbReference type="SAM" id="Phobius"/>
    </source>
</evidence>
<feature type="signal peptide" evidence="3">
    <location>
        <begin position="1"/>
        <end position="27"/>
    </location>
</feature>
<proteinExistence type="predicted"/>
<dbReference type="PROSITE" id="PS51767">
    <property type="entry name" value="PEPTIDASE_A1"/>
    <property type="match status" value="1"/>
</dbReference>
<feature type="chain" id="PRO_5034491201" description="Peptidase A1 domain-containing protein" evidence="3">
    <location>
        <begin position="28"/>
        <end position="581"/>
    </location>
</feature>
<dbReference type="OrthoDB" id="5361565at2759"/>
<accession>A0A8H3EP67</accession>
<evidence type="ECO:0000259" key="4">
    <source>
        <dbReference type="PROSITE" id="PS51767"/>
    </source>
</evidence>
<keyword evidence="2" id="KW-1133">Transmembrane helix</keyword>
<keyword evidence="2" id="KW-0812">Transmembrane</keyword>
<reference evidence="5" key="1">
    <citation type="submission" date="2021-03" db="EMBL/GenBank/DDBJ databases">
        <authorList>
            <person name="Tagirdzhanova G."/>
        </authorList>
    </citation>
    <scope>NUCLEOTIDE SEQUENCE</scope>
</reference>
<dbReference type="AlphaFoldDB" id="A0A8H3EP67"/>
<feature type="domain" description="Peptidase A1" evidence="4">
    <location>
        <begin position="55"/>
        <end position="403"/>
    </location>
</feature>
<dbReference type="InterPro" id="IPR033121">
    <property type="entry name" value="PEPTIDASE_A1"/>
</dbReference>
<feature type="transmembrane region" description="Helical" evidence="2">
    <location>
        <begin position="461"/>
        <end position="483"/>
    </location>
</feature>